<dbReference type="InterPro" id="IPR057597">
    <property type="entry name" value="ALE2_N"/>
</dbReference>
<accession>A0AAW1HRE7</accession>
<reference evidence="11" key="1">
    <citation type="submission" date="2024-03" db="EMBL/GenBank/DDBJ databases">
        <title>WGS assembly of Saponaria officinalis var. Norfolk2.</title>
        <authorList>
            <person name="Jenkins J."/>
            <person name="Shu S."/>
            <person name="Grimwood J."/>
            <person name="Barry K."/>
            <person name="Goodstein D."/>
            <person name="Schmutz J."/>
            <person name="Leebens-Mack J."/>
            <person name="Osbourn A."/>
        </authorList>
    </citation>
    <scope>NUCLEOTIDE SEQUENCE [LARGE SCALE GENOMIC DNA]</scope>
    <source>
        <strain evidence="11">JIC</strain>
    </source>
</reference>
<keyword evidence="4 7" id="KW-0378">Hydrolase</keyword>
<dbReference type="InterPro" id="IPR032799">
    <property type="entry name" value="TAXi_C"/>
</dbReference>
<feature type="active site" evidence="6">
    <location>
        <position position="95"/>
    </location>
</feature>
<gene>
    <name evidence="11" type="ORF">RND81_11G215300</name>
</gene>
<keyword evidence="5" id="KW-0325">Glycoprotein</keyword>
<sequence>MRTTVLLLLLTLYFASGSRAASSIIEPVNSVDRRPLIMALSLSSPSTSKFNLRRRLRGAFPNARMSLYDDLLTNGYYTTRIWIGTPPQEFALIVDTGSTVTYVPCISCDHCGNHQDPKFQPDLSNSYHPVKCNPDCECDENNDQCTYERQYAEMSSSSGILGEDLISFGNISELKPQRAVFGCENAETGDLYSQHADGIMGLGRGDLSIVDQLVEKGVINNSFSLCYGGMEIGGGAMVLGQLSHPSDMVFSHSDPDRSPYYNIELREMHVAGKKLDINPEVFDGKRGTILDSGTTYAYLPKAAFVAFKKAIINEVHDLERIPGPDPNYNDICFSGAVSEVSELSKSFPSFDMVFGNGQKYSMSPENYLFKHSKVRGAYCLGVFQNGNDPTTLLGGIIVRNTLVTYDREHLKVGFWKTNCSELWDRLNVASNSTALPPLGGEFTAAGMPPASAPDVEPSHVISGDTLVGYILFDISLSINYSDLKPHVSELTSFIAEELDVNISQVHLLNVTAAGNGSLVSFSIYPEGSAEYFSNTTATHIISRLAEHTVQLPDTFGSYNLVDWKFQPPLERSWWQQPYFVVVMGIVVILMLALSAYGIWFTWRRRQEAAIPYRPVGSDSAPVLEHELQPL</sequence>
<dbReference type="SUPFAM" id="SSF50630">
    <property type="entry name" value="Acid proteases"/>
    <property type="match status" value="1"/>
</dbReference>
<dbReference type="InterPro" id="IPR032861">
    <property type="entry name" value="TAXi_N"/>
</dbReference>
<evidence type="ECO:0000256" key="9">
    <source>
        <dbReference type="SAM" id="SignalP"/>
    </source>
</evidence>
<feature type="domain" description="Peptidase A1" evidence="10">
    <location>
        <begin position="77"/>
        <end position="415"/>
    </location>
</feature>
<dbReference type="Gene3D" id="2.40.70.10">
    <property type="entry name" value="Acid Proteases"/>
    <property type="match status" value="2"/>
</dbReference>
<comment type="caution">
    <text evidence="11">The sequence shown here is derived from an EMBL/GenBank/DDBJ whole genome shotgun (WGS) entry which is preliminary data.</text>
</comment>
<dbReference type="AlphaFoldDB" id="A0AAW1HRE7"/>
<dbReference type="Pfam" id="PF14541">
    <property type="entry name" value="TAXi_C"/>
    <property type="match status" value="1"/>
</dbReference>
<dbReference type="Pfam" id="PF14543">
    <property type="entry name" value="TAXi_N"/>
    <property type="match status" value="1"/>
</dbReference>
<evidence type="ECO:0000256" key="2">
    <source>
        <dbReference type="ARBA" id="ARBA00022670"/>
    </source>
</evidence>
<evidence type="ECO:0000256" key="5">
    <source>
        <dbReference type="ARBA" id="ARBA00023180"/>
    </source>
</evidence>
<dbReference type="InterPro" id="IPR001969">
    <property type="entry name" value="Aspartic_peptidase_AS"/>
</dbReference>
<evidence type="ECO:0000313" key="11">
    <source>
        <dbReference type="EMBL" id="KAK9678494.1"/>
    </source>
</evidence>
<evidence type="ECO:0000256" key="3">
    <source>
        <dbReference type="ARBA" id="ARBA00022750"/>
    </source>
</evidence>
<evidence type="ECO:0000256" key="6">
    <source>
        <dbReference type="PIRSR" id="PIRSR601461-1"/>
    </source>
</evidence>
<dbReference type="GO" id="GO:0004190">
    <property type="term" value="F:aspartic-type endopeptidase activity"/>
    <property type="evidence" value="ECO:0007669"/>
    <property type="project" value="UniProtKB-KW"/>
</dbReference>
<evidence type="ECO:0000256" key="1">
    <source>
        <dbReference type="ARBA" id="ARBA00007447"/>
    </source>
</evidence>
<keyword evidence="8" id="KW-1133">Transmembrane helix</keyword>
<protein>
    <recommendedName>
        <fullName evidence="10">Peptidase A1 domain-containing protein</fullName>
    </recommendedName>
</protein>
<dbReference type="FunFam" id="2.40.70.10:FF:000025">
    <property type="entry name" value="Aspartyl protease family protein"/>
    <property type="match status" value="1"/>
</dbReference>
<dbReference type="CDD" id="cd05476">
    <property type="entry name" value="pepsin_A_like_plant"/>
    <property type="match status" value="1"/>
</dbReference>
<keyword evidence="2 7" id="KW-0645">Protease</keyword>
<dbReference type="GO" id="GO:0006508">
    <property type="term" value="P:proteolysis"/>
    <property type="evidence" value="ECO:0007669"/>
    <property type="project" value="UniProtKB-KW"/>
</dbReference>
<feature type="active site" evidence="6">
    <location>
        <position position="291"/>
    </location>
</feature>
<dbReference type="PROSITE" id="PS00141">
    <property type="entry name" value="ASP_PROTEASE"/>
    <property type="match status" value="1"/>
</dbReference>
<dbReference type="PANTHER" id="PTHR13683:SF817">
    <property type="entry name" value="OS07G0592200 PROTEIN"/>
    <property type="match status" value="1"/>
</dbReference>
<keyword evidence="8" id="KW-0472">Membrane</keyword>
<comment type="similarity">
    <text evidence="1 7">Belongs to the peptidase A1 family.</text>
</comment>
<keyword evidence="12" id="KW-1185">Reference proteome</keyword>
<feature type="transmembrane region" description="Helical" evidence="8">
    <location>
        <begin position="578"/>
        <end position="602"/>
    </location>
</feature>
<dbReference type="InterPro" id="IPR034161">
    <property type="entry name" value="Pepsin-like_plant"/>
</dbReference>
<dbReference type="InterPro" id="IPR021109">
    <property type="entry name" value="Peptidase_aspartic_dom_sf"/>
</dbReference>
<dbReference type="PROSITE" id="PS51767">
    <property type="entry name" value="PEPTIDASE_A1"/>
    <property type="match status" value="1"/>
</dbReference>
<evidence type="ECO:0000313" key="12">
    <source>
        <dbReference type="Proteomes" id="UP001443914"/>
    </source>
</evidence>
<dbReference type="PRINTS" id="PR00792">
    <property type="entry name" value="PEPSIN"/>
</dbReference>
<dbReference type="PANTHER" id="PTHR13683">
    <property type="entry name" value="ASPARTYL PROTEASES"/>
    <property type="match status" value="1"/>
</dbReference>
<proteinExistence type="inferred from homology"/>
<dbReference type="EMBL" id="JBDFQZ010000011">
    <property type="protein sequence ID" value="KAK9678494.1"/>
    <property type="molecule type" value="Genomic_DNA"/>
</dbReference>
<evidence type="ECO:0000256" key="4">
    <source>
        <dbReference type="ARBA" id="ARBA00022801"/>
    </source>
</evidence>
<evidence type="ECO:0000256" key="7">
    <source>
        <dbReference type="RuleBase" id="RU000454"/>
    </source>
</evidence>
<feature type="chain" id="PRO_5043732636" description="Peptidase A1 domain-containing protein" evidence="9">
    <location>
        <begin position="21"/>
        <end position="630"/>
    </location>
</feature>
<keyword evidence="3 7" id="KW-0064">Aspartyl protease</keyword>
<name>A0AAW1HRE7_SAPOF</name>
<dbReference type="FunFam" id="2.40.70.10:FF:000030">
    <property type="entry name" value="Eukaryotic aspartyl protease family protein"/>
    <property type="match status" value="1"/>
</dbReference>
<dbReference type="InterPro" id="IPR001461">
    <property type="entry name" value="Aspartic_peptidase_A1"/>
</dbReference>
<keyword evidence="9" id="KW-0732">Signal</keyword>
<dbReference type="Proteomes" id="UP001443914">
    <property type="component" value="Unassembled WGS sequence"/>
</dbReference>
<evidence type="ECO:0000256" key="8">
    <source>
        <dbReference type="SAM" id="Phobius"/>
    </source>
</evidence>
<dbReference type="Pfam" id="PF23180">
    <property type="entry name" value="ALE2_N"/>
    <property type="match status" value="1"/>
</dbReference>
<feature type="signal peptide" evidence="9">
    <location>
        <begin position="1"/>
        <end position="20"/>
    </location>
</feature>
<organism evidence="11 12">
    <name type="scientific">Saponaria officinalis</name>
    <name type="common">Common soapwort</name>
    <name type="synonym">Lychnis saponaria</name>
    <dbReference type="NCBI Taxonomy" id="3572"/>
    <lineage>
        <taxon>Eukaryota</taxon>
        <taxon>Viridiplantae</taxon>
        <taxon>Streptophyta</taxon>
        <taxon>Embryophyta</taxon>
        <taxon>Tracheophyta</taxon>
        <taxon>Spermatophyta</taxon>
        <taxon>Magnoliopsida</taxon>
        <taxon>eudicotyledons</taxon>
        <taxon>Gunneridae</taxon>
        <taxon>Pentapetalae</taxon>
        <taxon>Caryophyllales</taxon>
        <taxon>Caryophyllaceae</taxon>
        <taxon>Caryophylleae</taxon>
        <taxon>Saponaria</taxon>
    </lineage>
</organism>
<dbReference type="InterPro" id="IPR033121">
    <property type="entry name" value="PEPTIDASE_A1"/>
</dbReference>
<evidence type="ECO:0000259" key="10">
    <source>
        <dbReference type="PROSITE" id="PS51767"/>
    </source>
</evidence>
<keyword evidence="8" id="KW-0812">Transmembrane</keyword>